<evidence type="ECO:0000313" key="3">
    <source>
        <dbReference type="Proteomes" id="UP000799757"/>
    </source>
</evidence>
<accession>A0A6A6XM61</accession>
<feature type="region of interest" description="Disordered" evidence="1">
    <location>
        <begin position="40"/>
        <end position="59"/>
    </location>
</feature>
<name>A0A6A6XM61_9PLEO</name>
<evidence type="ECO:0000313" key="2">
    <source>
        <dbReference type="EMBL" id="KAF2797268.1"/>
    </source>
</evidence>
<dbReference type="AlphaFoldDB" id="A0A6A6XM61"/>
<dbReference type="Proteomes" id="UP000799757">
    <property type="component" value="Unassembled WGS sequence"/>
</dbReference>
<keyword evidence="3" id="KW-1185">Reference proteome</keyword>
<evidence type="ECO:0000256" key="1">
    <source>
        <dbReference type="SAM" id="MobiDB-lite"/>
    </source>
</evidence>
<organism evidence="2 3">
    <name type="scientific">Melanomma pulvis-pyrius CBS 109.77</name>
    <dbReference type="NCBI Taxonomy" id="1314802"/>
    <lineage>
        <taxon>Eukaryota</taxon>
        <taxon>Fungi</taxon>
        <taxon>Dikarya</taxon>
        <taxon>Ascomycota</taxon>
        <taxon>Pezizomycotina</taxon>
        <taxon>Dothideomycetes</taxon>
        <taxon>Pleosporomycetidae</taxon>
        <taxon>Pleosporales</taxon>
        <taxon>Melanommataceae</taxon>
        <taxon>Melanomma</taxon>
    </lineage>
</organism>
<protein>
    <submittedName>
        <fullName evidence="2">Uncharacterized protein</fullName>
    </submittedName>
</protein>
<sequence>MAMYFQPTSTLVSIFCLHFLKNQSSVVYLIKYLNRSKRGTLQTQDEVPDNHSPEETNEALASEDAVIQDAMDVQGGRSGAIPVELTVASKEHHERAKKWTEILNGTIFQPNDLKAACIEAQIVDYKFKAMPRQNPKIRLRWWQVGDACARPGYLECR</sequence>
<reference evidence="2" key="1">
    <citation type="journal article" date="2020" name="Stud. Mycol.">
        <title>101 Dothideomycetes genomes: a test case for predicting lifestyles and emergence of pathogens.</title>
        <authorList>
            <person name="Haridas S."/>
            <person name="Albert R."/>
            <person name="Binder M."/>
            <person name="Bloem J."/>
            <person name="Labutti K."/>
            <person name="Salamov A."/>
            <person name="Andreopoulos B."/>
            <person name="Baker S."/>
            <person name="Barry K."/>
            <person name="Bills G."/>
            <person name="Bluhm B."/>
            <person name="Cannon C."/>
            <person name="Castanera R."/>
            <person name="Culley D."/>
            <person name="Daum C."/>
            <person name="Ezra D."/>
            <person name="Gonzalez J."/>
            <person name="Henrissat B."/>
            <person name="Kuo A."/>
            <person name="Liang C."/>
            <person name="Lipzen A."/>
            <person name="Lutzoni F."/>
            <person name="Magnuson J."/>
            <person name="Mondo S."/>
            <person name="Nolan M."/>
            <person name="Ohm R."/>
            <person name="Pangilinan J."/>
            <person name="Park H.-J."/>
            <person name="Ramirez L."/>
            <person name="Alfaro M."/>
            <person name="Sun H."/>
            <person name="Tritt A."/>
            <person name="Yoshinaga Y."/>
            <person name="Zwiers L.-H."/>
            <person name="Turgeon B."/>
            <person name="Goodwin S."/>
            <person name="Spatafora J."/>
            <person name="Crous P."/>
            <person name="Grigoriev I."/>
        </authorList>
    </citation>
    <scope>NUCLEOTIDE SEQUENCE</scope>
    <source>
        <strain evidence="2">CBS 109.77</strain>
    </source>
</reference>
<proteinExistence type="predicted"/>
<gene>
    <name evidence="2" type="ORF">K505DRAFT_334445</name>
</gene>
<dbReference type="EMBL" id="MU001810">
    <property type="protein sequence ID" value="KAF2797268.1"/>
    <property type="molecule type" value="Genomic_DNA"/>
</dbReference>